<dbReference type="VEuPathDB" id="FungiDB:BO70DRAFT_365258"/>
<evidence type="ECO:0000256" key="1">
    <source>
        <dbReference type="SAM" id="MobiDB-lite"/>
    </source>
</evidence>
<dbReference type="RefSeq" id="XP_025396054.1">
    <property type="nucleotide sequence ID" value="XM_025544022.1"/>
</dbReference>
<comment type="caution">
    <text evidence="2">The sequence shown here is derived from an EMBL/GenBank/DDBJ whole genome shotgun (WGS) entry which is preliminary data.</text>
</comment>
<dbReference type="AlphaFoldDB" id="A0A317VDI3"/>
<dbReference type="Proteomes" id="UP000247233">
    <property type="component" value="Unassembled WGS sequence"/>
</dbReference>
<sequence>MTLTVNSFVPSSSVRRTPRSAKPGVPPEPYNRARTKVTRTGGNGLARLNSSDSGSGLGPASERLAFVIVIVCTASYTAP</sequence>
<accession>A0A317VDI3</accession>
<evidence type="ECO:0000313" key="2">
    <source>
        <dbReference type="EMBL" id="PWY70952.1"/>
    </source>
</evidence>
<gene>
    <name evidence="2" type="ORF">BO70DRAFT_365258</name>
</gene>
<protein>
    <submittedName>
        <fullName evidence="2">Uncharacterized protein</fullName>
    </submittedName>
</protein>
<reference evidence="2 3" key="1">
    <citation type="submission" date="2016-12" db="EMBL/GenBank/DDBJ databases">
        <title>The genomes of Aspergillus section Nigri reveals drivers in fungal speciation.</title>
        <authorList>
            <consortium name="DOE Joint Genome Institute"/>
            <person name="Vesth T.C."/>
            <person name="Nybo J."/>
            <person name="Theobald S."/>
            <person name="Brandl J."/>
            <person name="Frisvad J.C."/>
            <person name="Nielsen K.F."/>
            <person name="Lyhne E.K."/>
            <person name="Kogle M.E."/>
            <person name="Kuo A."/>
            <person name="Riley R."/>
            <person name="Clum A."/>
            <person name="Nolan M."/>
            <person name="Lipzen A."/>
            <person name="Salamov A."/>
            <person name="Henrissat B."/>
            <person name="Wiebenga A."/>
            <person name="De Vries R.P."/>
            <person name="Grigoriev I.V."/>
            <person name="Mortensen U.H."/>
            <person name="Andersen M.R."/>
            <person name="Baker S.E."/>
        </authorList>
    </citation>
    <scope>NUCLEOTIDE SEQUENCE [LARGE SCALE GENOMIC DNA]</scope>
    <source>
        <strain evidence="2 3">CBS 117.55</strain>
    </source>
</reference>
<evidence type="ECO:0000313" key="3">
    <source>
        <dbReference type="Proteomes" id="UP000247233"/>
    </source>
</evidence>
<feature type="region of interest" description="Disordered" evidence="1">
    <location>
        <begin position="1"/>
        <end position="58"/>
    </location>
</feature>
<name>A0A317VDI3_9EURO</name>
<proteinExistence type="predicted"/>
<organism evidence="2 3">
    <name type="scientific">Aspergillus heteromorphus CBS 117.55</name>
    <dbReference type="NCBI Taxonomy" id="1448321"/>
    <lineage>
        <taxon>Eukaryota</taxon>
        <taxon>Fungi</taxon>
        <taxon>Dikarya</taxon>
        <taxon>Ascomycota</taxon>
        <taxon>Pezizomycotina</taxon>
        <taxon>Eurotiomycetes</taxon>
        <taxon>Eurotiomycetidae</taxon>
        <taxon>Eurotiales</taxon>
        <taxon>Aspergillaceae</taxon>
        <taxon>Aspergillus</taxon>
        <taxon>Aspergillus subgen. Circumdati</taxon>
    </lineage>
</organism>
<dbReference type="GeneID" id="37066259"/>
<keyword evidence="3" id="KW-1185">Reference proteome</keyword>
<dbReference type="EMBL" id="MSFL01000029">
    <property type="protein sequence ID" value="PWY70952.1"/>
    <property type="molecule type" value="Genomic_DNA"/>
</dbReference>